<reference evidence="1" key="1">
    <citation type="submission" date="2023-01" db="EMBL/GenBank/DDBJ databases">
        <title>Whole genome sequence of Paucibacter sp. S2-9 isolated from pond sediment.</title>
        <authorList>
            <person name="Jung J.Y."/>
        </authorList>
    </citation>
    <scope>NUCLEOTIDE SEQUENCE</scope>
    <source>
        <strain evidence="1">S2-9</strain>
    </source>
</reference>
<dbReference type="RefSeq" id="WP_285235038.1">
    <property type="nucleotide sequence ID" value="NZ_CP116346.1"/>
</dbReference>
<name>A0AA95NHX1_9BURK</name>
<dbReference type="InterPro" id="IPR012349">
    <property type="entry name" value="Split_barrel_FMN-bd"/>
</dbReference>
<keyword evidence="2" id="KW-1185">Reference proteome</keyword>
<evidence type="ECO:0000313" key="1">
    <source>
        <dbReference type="EMBL" id="WIT13918.1"/>
    </source>
</evidence>
<dbReference type="SUPFAM" id="SSF50475">
    <property type="entry name" value="FMN-binding split barrel"/>
    <property type="match status" value="1"/>
</dbReference>
<sequence>MSEPPLISAAVAEFIQSGLSITVAARGARLVPSIAKAVACRVDADRRSVTVLLFGAGAAAVCRDIEHNQQVAVCFSRPSNHETVQLKGSDARTQPATPQDVAAARRSLDLFAEDLGPMGWGPGYVDTLFWRNPDELLAIRFTPQGAFAQTPGPAAGTRLKA</sequence>
<gene>
    <name evidence="1" type="ORF">PFX98_09915</name>
</gene>
<dbReference type="KEGG" id="pais:PFX98_09915"/>
<dbReference type="Gene3D" id="2.30.110.10">
    <property type="entry name" value="Electron Transport, Fmn-binding Protein, Chain A"/>
    <property type="match status" value="1"/>
</dbReference>
<accession>A0AA95NHX1</accession>
<proteinExistence type="predicted"/>
<dbReference type="EMBL" id="CP116346">
    <property type="protein sequence ID" value="WIT13918.1"/>
    <property type="molecule type" value="Genomic_DNA"/>
</dbReference>
<protein>
    <submittedName>
        <fullName evidence="1">Uncharacterized protein</fullName>
    </submittedName>
</protein>
<dbReference type="AlphaFoldDB" id="A0AA95NHX1"/>
<evidence type="ECO:0000313" key="2">
    <source>
        <dbReference type="Proteomes" id="UP001177769"/>
    </source>
</evidence>
<dbReference type="Proteomes" id="UP001177769">
    <property type="component" value="Chromosome"/>
</dbReference>
<organism evidence="1 2">
    <name type="scientific">Paucibacter sediminis</name>
    <dbReference type="NCBI Taxonomy" id="3019553"/>
    <lineage>
        <taxon>Bacteria</taxon>
        <taxon>Pseudomonadati</taxon>
        <taxon>Pseudomonadota</taxon>
        <taxon>Betaproteobacteria</taxon>
        <taxon>Burkholderiales</taxon>
        <taxon>Sphaerotilaceae</taxon>
        <taxon>Roseateles</taxon>
    </lineage>
</organism>